<dbReference type="Proteomes" id="UP000215374">
    <property type="component" value="Chromosome 1"/>
</dbReference>
<dbReference type="HOGENOM" id="CLU_2080826_0_0_11"/>
<dbReference type="KEGG" id="cii:CIMIT_02140"/>
<dbReference type="eggNOG" id="ENOG5031IUW">
    <property type="taxonomic scope" value="Bacteria"/>
</dbReference>
<reference evidence="2 4" key="2">
    <citation type="submission" date="2017-06" db="EMBL/GenBank/DDBJ databases">
        <authorList>
            <consortium name="Pathogen Informatics"/>
        </authorList>
    </citation>
    <scope>NUCLEOTIDE SEQUENCE [LARGE SCALE GENOMIC DNA]</scope>
    <source>
        <strain evidence="2 4">NCTC13015</strain>
    </source>
</reference>
<dbReference type="AlphaFoldDB" id="A0A076NKW0"/>
<evidence type="ECO:0000313" key="2">
    <source>
        <dbReference type="EMBL" id="SNV59129.1"/>
    </source>
</evidence>
<dbReference type="EMBL" id="CP009211">
    <property type="protein sequence ID" value="AIJ32866.1"/>
    <property type="molecule type" value="Genomic_DNA"/>
</dbReference>
<evidence type="ECO:0000313" key="4">
    <source>
        <dbReference type="Proteomes" id="UP000215374"/>
    </source>
</evidence>
<evidence type="ECO:0000313" key="3">
    <source>
        <dbReference type="Proteomes" id="UP000028780"/>
    </source>
</evidence>
<proteinExistence type="predicted"/>
<organism evidence="1 3">
    <name type="scientific">Corynebacterium imitans</name>
    <dbReference type="NCBI Taxonomy" id="156978"/>
    <lineage>
        <taxon>Bacteria</taxon>
        <taxon>Bacillati</taxon>
        <taxon>Actinomycetota</taxon>
        <taxon>Actinomycetes</taxon>
        <taxon>Mycobacteriales</taxon>
        <taxon>Corynebacteriaceae</taxon>
        <taxon>Corynebacterium</taxon>
    </lineage>
</organism>
<accession>A0A076NKW0</accession>
<sequence length="117" mass="12338">MVGRGNIGGGIMSASERGVDVDVDAVRARYTRAIGAYRAARDELAANPAQVAPDSFGQGFTHQGARIAAALSRMDETTAAYLSARARNWEQIVRLSGDVVHADTGNAAGFAFREAQL</sequence>
<gene>
    <name evidence="1" type="ORF">CIMIT_02140</name>
    <name evidence="2" type="ORF">SAMEA4535761_00494</name>
</gene>
<name>A0A076NKW0_9CORY</name>
<dbReference type="Proteomes" id="UP000028780">
    <property type="component" value="Chromosome"/>
</dbReference>
<keyword evidence="3" id="KW-1185">Reference proteome</keyword>
<dbReference type="STRING" id="156978.CIMIT_02140"/>
<protein>
    <submittedName>
        <fullName evidence="1">Uncharacterized protein</fullName>
    </submittedName>
</protein>
<reference evidence="1 3" key="1">
    <citation type="submission" date="2014-08" db="EMBL/GenBank/DDBJ databases">
        <title>Complete genome sequence of Corynebacterium imitans DSM 44264, isolated from a five-month-old boy with suspected pharyngeal diphtheria.</title>
        <authorList>
            <person name="Mollmann S."/>
            <person name="Albersmeier A."/>
            <person name="Ruckert C."/>
            <person name="Tauch A."/>
        </authorList>
    </citation>
    <scope>NUCLEOTIDE SEQUENCE [LARGE SCALE GENOMIC DNA]</scope>
    <source>
        <strain evidence="1 3">DSM 44264</strain>
    </source>
</reference>
<dbReference type="EMBL" id="LT906467">
    <property type="protein sequence ID" value="SNV59129.1"/>
    <property type="molecule type" value="Genomic_DNA"/>
</dbReference>
<evidence type="ECO:0000313" key="1">
    <source>
        <dbReference type="EMBL" id="AIJ32866.1"/>
    </source>
</evidence>